<dbReference type="Proteomes" id="UP000235672">
    <property type="component" value="Unassembled WGS sequence"/>
</dbReference>
<sequence length="534" mass="59701">MRELSPTHRMKGKDGDAAKKSLRTDSVRITKWEWVEEALDSGNEQGLQFVTESGVARPHGSFRDLIRSKARRKGKTQGDYPKTSRKSSATRSTAATDTDSERSRTTTPISSGVVTPKTALKTPQPLLCQGLERGLVDPFCTLPISESGETRFLIHHYFSIFKPSYAPLLQKEDLFNFAMTDSAALHSLLVHSAFNLRGVGQLKQDHEMLYHQGEAIRLINGRLGDSRDKPASEATIFTVANMTHFEILSGELSSIKIHMDGLEALVKSRGGIQSLESHPLTRKVVMWTDTVAAVALDAPPRFTLKDLTPCSPLPEPTYCPLAHRYKDKLSNLTTLGSFAEETISIYQSFRALTAVKDAICFSPTTLPDSPSFETKAHTIETLERQCLSIIQSPLLHPYSLSPINSIYLLFGNAALIHMMVFMRESPRRLPFARILSNRIRDCLEGIDLRMFQNNYPDLMMWIYIMGGLGSVGTDNQGWFASMLAEAVRCTGMVELRDLEIICGDWLWTKLYVDVLSEGFWSDFEGAVRGRGMVR</sequence>
<feature type="region of interest" description="Disordered" evidence="1">
    <location>
        <begin position="1"/>
        <end position="22"/>
    </location>
</feature>
<evidence type="ECO:0000256" key="1">
    <source>
        <dbReference type="SAM" id="MobiDB-lite"/>
    </source>
</evidence>
<dbReference type="AlphaFoldDB" id="A0A2J6PZZ2"/>
<organism evidence="2 3">
    <name type="scientific">Hyaloscypha hepaticicola</name>
    <dbReference type="NCBI Taxonomy" id="2082293"/>
    <lineage>
        <taxon>Eukaryota</taxon>
        <taxon>Fungi</taxon>
        <taxon>Dikarya</taxon>
        <taxon>Ascomycota</taxon>
        <taxon>Pezizomycotina</taxon>
        <taxon>Leotiomycetes</taxon>
        <taxon>Helotiales</taxon>
        <taxon>Hyaloscyphaceae</taxon>
        <taxon>Hyaloscypha</taxon>
    </lineage>
</organism>
<dbReference type="PANTHER" id="PTHR37540:SF5">
    <property type="entry name" value="TRANSCRIPTION FACTOR DOMAIN-CONTAINING PROTEIN"/>
    <property type="match status" value="1"/>
</dbReference>
<gene>
    <name evidence="2" type="ORF">NA56DRAFT_690244</name>
</gene>
<protein>
    <submittedName>
        <fullName evidence="2">Uncharacterized protein</fullName>
    </submittedName>
</protein>
<evidence type="ECO:0000313" key="2">
    <source>
        <dbReference type="EMBL" id="PMD19617.1"/>
    </source>
</evidence>
<dbReference type="InterPro" id="IPR021858">
    <property type="entry name" value="Fun_TF"/>
</dbReference>
<accession>A0A2J6PZZ2</accession>
<dbReference type="OrthoDB" id="4158087at2759"/>
<feature type="compositionally biased region" description="Low complexity" evidence="1">
    <location>
        <begin position="86"/>
        <end position="97"/>
    </location>
</feature>
<dbReference type="Pfam" id="PF11951">
    <property type="entry name" value="Fungal_trans_2"/>
    <property type="match status" value="1"/>
</dbReference>
<dbReference type="PANTHER" id="PTHR37540">
    <property type="entry name" value="TRANSCRIPTION FACTOR (ACR-2), PUTATIVE-RELATED-RELATED"/>
    <property type="match status" value="1"/>
</dbReference>
<feature type="region of interest" description="Disordered" evidence="1">
    <location>
        <begin position="60"/>
        <end position="116"/>
    </location>
</feature>
<dbReference type="EMBL" id="KZ613488">
    <property type="protein sequence ID" value="PMD19617.1"/>
    <property type="molecule type" value="Genomic_DNA"/>
</dbReference>
<proteinExistence type="predicted"/>
<reference evidence="2 3" key="1">
    <citation type="submission" date="2016-05" db="EMBL/GenBank/DDBJ databases">
        <title>A degradative enzymes factory behind the ericoid mycorrhizal symbiosis.</title>
        <authorList>
            <consortium name="DOE Joint Genome Institute"/>
            <person name="Martino E."/>
            <person name="Morin E."/>
            <person name="Grelet G."/>
            <person name="Kuo A."/>
            <person name="Kohler A."/>
            <person name="Daghino S."/>
            <person name="Barry K."/>
            <person name="Choi C."/>
            <person name="Cichocki N."/>
            <person name="Clum A."/>
            <person name="Copeland A."/>
            <person name="Hainaut M."/>
            <person name="Haridas S."/>
            <person name="Labutti K."/>
            <person name="Lindquist E."/>
            <person name="Lipzen A."/>
            <person name="Khouja H.-R."/>
            <person name="Murat C."/>
            <person name="Ohm R."/>
            <person name="Olson A."/>
            <person name="Spatafora J."/>
            <person name="Veneault-Fourrey C."/>
            <person name="Henrissat B."/>
            <person name="Grigoriev I."/>
            <person name="Martin F."/>
            <person name="Perotto S."/>
        </authorList>
    </citation>
    <scope>NUCLEOTIDE SEQUENCE [LARGE SCALE GENOMIC DNA]</scope>
    <source>
        <strain evidence="2 3">UAMH 7357</strain>
    </source>
</reference>
<keyword evidence="3" id="KW-1185">Reference proteome</keyword>
<name>A0A2J6PZZ2_9HELO</name>
<evidence type="ECO:0000313" key="3">
    <source>
        <dbReference type="Proteomes" id="UP000235672"/>
    </source>
</evidence>